<dbReference type="PANTHER" id="PTHR31302">
    <property type="entry name" value="TRANSMEMBRANE PROTEIN WITH METALLOPHOSPHOESTERASE DOMAIN-RELATED"/>
    <property type="match status" value="1"/>
</dbReference>
<keyword evidence="2" id="KW-0378">Hydrolase</keyword>
<dbReference type="EMBL" id="CP029494">
    <property type="protein sequence ID" value="AWN23564.1"/>
    <property type="molecule type" value="Genomic_DNA"/>
</dbReference>
<dbReference type="InterPro" id="IPR004843">
    <property type="entry name" value="Calcineurin-like_PHP"/>
</dbReference>
<evidence type="ECO:0000313" key="4">
    <source>
        <dbReference type="EMBL" id="AWN23564.1"/>
    </source>
</evidence>
<dbReference type="OrthoDB" id="9780884at2"/>
<reference evidence="4 5" key="1">
    <citation type="submission" date="2018-05" db="EMBL/GenBank/DDBJ databases">
        <title>Complete Genome Sequence of Deinococcus sp. strain 17bor-2.</title>
        <authorList>
            <person name="Srinivasan S."/>
        </authorList>
    </citation>
    <scope>NUCLEOTIDE SEQUENCE [LARGE SCALE GENOMIC DNA]</scope>
    <source>
        <strain evidence="4 5">17bor-2</strain>
    </source>
</reference>
<dbReference type="KEGG" id="dez:DKM44_10275"/>
<dbReference type="GO" id="GO:0016020">
    <property type="term" value="C:membrane"/>
    <property type="evidence" value="ECO:0007669"/>
    <property type="project" value="GOC"/>
</dbReference>
<dbReference type="GO" id="GO:0008758">
    <property type="term" value="F:UDP-2,3-diacylglucosamine hydrolase activity"/>
    <property type="evidence" value="ECO:0007669"/>
    <property type="project" value="TreeGrafter"/>
</dbReference>
<proteinExistence type="predicted"/>
<accession>A0A2Z3JS35</accession>
<dbReference type="RefSeq" id="WP_109827292.1">
    <property type="nucleotide sequence ID" value="NZ_CP029494.1"/>
</dbReference>
<dbReference type="CDD" id="cd07385">
    <property type="entry name" value="MPP_YkuE_C"/>
    <property type="match status" value="1"/>
</dbReference>
<dbReference type="PANTHER" id="PTHR31302:SF31">
    <property type="entry name" value="PHOSPHODIESTERASE YAEI"/>
    <property type="match status" value="1"/>
</dbReference>
<evidence type="ECO:0000256" key="2">
    <source>
        <dbReference type="ARBA" id="ARBA00022801"/>
    </source>
</evidence>
<evidence type="ECO:0000313" key="5">
    <source>
        <dbReference type="Proteomes" id="UP000245368"/>
    </source>
</evidence>
<dbReference type="InterPro" id="IPR029052">
    <property type="entry name" value="Metallo-depent_PP-like"/>
</dbReference>
<dbReference type="Proteomes" id="UP000245368">
    <property type="component" value="Chromosome"/>
</dbReference>
<dbReference type="Gene3D" id="3.60.21.10">
    <property type="match status" value="1"/>
</dbReference>
<feature type="domain" description="Calcineurin-like phosphoesterase" evidence="3">
    <location>
        <begin position="49"/>
        <end position="228"/>
    </location>
</feature>
<dbReference type="GO" id="GO:0046872">
    <property type="term" value="F:metal ion binding"/>
    <property type="evidence" value="ECO:0007669"/>
    <property type="project" value="UniProtKB-KW"/>
</dbReference>
<name>A0A2Z3JS35_9DEIO</name>
<evidence type="ECO:0000256" key="1">
    <source>
        <dbReference type="ARBA" id="ARBA00022723"/>
    </source>
</evidence>
<gene>
    <name evidence="4" type="ORF">DKM44_10275</name>
</gene>
<dbReference type="AlphaFoldDB" id="A0A2Z3JS35"/>
<organism evidence="4 5">
    <name type="scientific">Deinococcus irradiatisoli</name>
    <dbReference type="NCBI Taxonomy" id="2202254"/>
    <lineage>
        <taxon>Bacteria</taxon>
        <taxon>Thermotogati</taxon>
        <taxon>Deinococcota</taxon>
        <taxon>Deinococci</taxon>
        <taxon>Deinococcales</taxon>
        <taxon>Deinococcaceae</taxon>
        <taxon>Deinococcus</taxon>
    </lineage>
</organism>
<protein>
    <submittedName>
        <fullName evidence="4">Metallophosphoesterase</fullName>
    </submittedName>
</protein>
<keyword evidence="1" id="KW-0479">Metal-binding</keyword>
<dbReference type="GO" id="GO:0009245">
    <property type="term" value="P:lipid A biosynthetic process"/>
    <property type="evidence" value="ECO:0007669"/>
    <property type="project" value="TreeGrafter"/>
</dbReference>
<dbReference type="InterPro" id="IPR051158">
    <property type="entry name" value="Metallophosphoesterase_sf"/>
</dbReference>
<dbReference type="SUPFAM" id="SSF56300">
    <property type="entry name" value="Metallo-dependent phosphatases"/>
    <property type="match status" value="1"/>
</dbReference>
<dbReference type="Pfam" id="PF00149">
    <property type="entry name" value="Metallophos"/>
    <property type="match status" value="1"/>
</dbReference>
<keyword evidence="5" id="KW-1185">Reference proteome</keyword>
<evidence type="ECO:0000259" key="3">
    <source>
        <dbReference type="Pfam" id="PF00149"/>
    </source>
</evidence>
<sequence length="297" mass="32297">MFSRHDVLSAFKGGLGLGLLGSGLGLAQAYAPAQVNVHRAHLPGLNTPLRVALLSDLHYGRFIGLPQVRAWVSRALTTRADVILVLGDLVELDLRRSWPDDFLNELARLQAPLGVFGIWGNHDYGSFGVWTHPPEHNDKSWSALRDEFHAALARRGLRVLRNEGLLLRPDLYLGGVDDLYWGHPDAEAALRNAPEPVDAARLLMSHNPDYLMHLPPTVGLVLSGHTHGGQVRLPIIGAPVAPSEYGQRFAQGWVRGGLSGDGARGFVSRGLGLTGLPFRNLCTSEIVVLDLQPEAAR</sequence>